<protein>
    <submittedName>
        <fullName evidence="3">Uncharacterized protein</fullName>
    </submittedName>
</protein>
<feature type="transmembrane region" description="Helical" evidence="2">
    <location>
        <begin position="155"/>
        <end position="180"/>
    </location>
</feature>
<keyword evidence="2" id="KW-0812">Transmembrane</keyword>
<keyword evidence="2" id="KW-1133">Transmembrane helix</keyword>
<feature type="region of interest" description="Disordered" evidence="1">
    <location>
        <begin position="390"/>
        <end position="426"/>
    </location>
</feature>
<feature type="region of interest" description="Disordered" evidence="1">
    <location>
        <begin position="341"/>
        <end position="376"/>
    </location>
</feature>
<feature type="region of interest" description="Disordered" evidence="1">
    <location>
        <begin position="553"/>
        <end position="642"/>
    </location>
</feature>
<feature type="transmembrane region" description="Helical" evidence="2">
    <location>
        <begin position="258"/>
        <end position="282"/>
    </location>
</feature>
<feature type="compositionally biased region" description="Basic and acidic residues" evidence="1">
    <location>
        <begin position="612"/>
        <end position="623"/>
    </location>
</feature>
<name>A0A165B5F7_9APHY</name>
<evidence type="ECO:0000256" key="1">
    <source>
        <dbReference type="SAM" id="MobiDB-lite"/>
    </source>
</evidence>
<feature type="compositionally biased region" description="Polar residues" evidence="1">
    <location>
        <begin position="344"/>
        <end position="360"/>
    </location>
</feature>
<reference evidence="3 4" key="1">
    <citation type="journal article" date="2016" name="Mol. Biol. Evol.">
        <title>Comparative Genomics of Early-Diverging Mushroom-Forming Fungi Provides Insights into the Origins of Lignocellulose Decay Capabilities.</title>
        <authorList>
            <person name="Nagy L.G."/>
            <person name="Riley R."/>
            <person name="Tritt A."/>
            <person name="Adam C."/>
            <person name="Daum C."/>
            <person name="Floudas D."/>
            <person name="Sun H."/>
            <person name="Yadav J.S."/>
            <person name="Pangilinan J."/>
            <person name="Larsson K.H."/>
            <person name="Matsuura K."/>
            <person name="Barry K."/>
            <person name="Labutti K."/>
            <person name="Kuo R."/>
            <person name="Ohm R.A."/>
            <person name="Bhattacharya S.S."/>
            <person name="Shirouzu T."/>
            <person name="Yoshinaga Y."/>
            <person name="Martin F.M."/>
            <person name="Grigoriev I.V."/>
            <person name="Hibbett D.S."/>
        </authorList>
    </citation>
    <scope>NUCLEOTIDE SEQUENCE [LARGE SCALE GENOMIC DNA]</scope>
    <source>
        <strain evidence="3 4">93-53</strain>
    </source>
</reference>
<keyword evidence="2" id="KW-0472">Membrane</keyword>
<proteinExistence type="predicted"/>
<dbReference type="STRING" id="1314785.A0A165B5F7"/>
<feature type="region of interest" description="Disordered" evidence="1">
    <location>
        <begin position="80"/>
        <end position="99"/>
    </location>
</feature>
<feature type="transmembrane region" description="Helical" evidence="2">
    <location>
        <begin position="200"/>
        <end position="223"/>
    </location>
</feature>
<feature type="transmembrane region" description="Helical" evidence="2">
    <location>
        <begin position="125"/>
        <end position="143"/>
    </location>
</feature>
<dbReference type="EMBL" id="KV427690">
    <property type="protein sequence ID" value="KZT00280.1"/>
    <property type="molecule type" value="Genomic_DNA"/>
</dbReference>
<evidence type="ECO:0000256" key="2">
    <source>
        <dbReference type="SAM" id="Phobius"/>
    </source>
</evidence>
<feature type="compositionally biased region" description="Low complexity" evidence="1">
    <location>
        <begin position="625"/>
        <end position="642"/>
    </location>
</feature>
<dbReference type="Proteomes" id="UP000076871">
    <property type="component" value="Unassembled WGS sequence"/>
</dbReference>
<dbReference type="GeneID" id="63819980"/>
<feature type="compositionally biased region" description="Polar residues" evidence="1">
    <location>
        <begin position="567"/>
        <end position="592"/>
    </location>
</feature>
<dbReference type="RefSeq" id="XP_040758020.1">
    <property type="nucleotide sequence ID" value="XM_040902949.1"/>
</dbReference>
<dbReference type="OrthoDB" id="3222669at2759"/>
<dbReference type="InParanoid" id="A0A165B5F7"/>
<evidence type="ECO:0000313" key="3">
    <source>
        <dbReference type="EMBL" id="KZT00280.1"/>
    </source>
</evidence>
<dbReference type="AlphaFoldDB" id="A0A165B5F7"/>
<evidence type="ECO:0000313" key="4">
    <source>
        <dbReference type="Proteomes" id="UP000076871"/>
    </source>
</evidence>
<gene>
    <name evidence="3" type="ORF">LAESUDRAFT_560262</name>
</gene>
<accession>A0A165B5F7</accession>
<keyword evidence="4" id="KW-1185">Reference proteome</keyword>
<sequence length="642" mass="70503">MAALYLHQALFAPEPAVPPLLASAPLSARSSYDPRLSSISTATLHTASHSDRSHPTSPLLHAQDVDSPAYLDLLARQPRHPSLPSSPAETALQLDGDPATPIERRSRWERRIRRKLRRLRWTKRILLTIIAGWATYNTVRYFLAFATYKYRKRQIITLALGSSTALSLTLLILSLVISVFAPRLGRIYRIDAPHVVLQTVLNYASSTLLLAPAIVNLVLTSLWRHSANSNYTLVGRCHWDIDVVWSGLGKRCASSPAWQYWVAGAAVRVALTAAFVAAYHLASYQYDVTRQPSRRRRHSRSQSGASQPFIASASASAGDLRPPVMSSVSSPLSPALMEHVGRQPSMSTSEGHMTAESFSSAAEHRPLRSSKARVASQNFLNSKAREVYQLPSAREEKEPGSAAVSSVEGDHDDATSSSEGCYSLPDEFDRYGQQVRRLPGAYSHSSPSTALDMQDDDHVPPATFPDHDLTAFADRFRNLVDVLSRETEEGMALTQHDRPRYYPAYLPSLDSTSSAQFPCDLDDDYVPVFGRTVHRMPTIESLGSRELMSLAGSSMHRASPGPHHISRPSTRSNNLSMSENGTSTPSTRSRANSLDAALALAYPPEDVQEDGAEQRRDGEEMRLNSRGSGSGSSASYRSGRSQ</sequence>
<organism evidence="3 4">
    <name type="scientific">Laetiporus sulphureus 93-53</name>
    <dbReference type="NCBI Taxonomy" id="1314785"/>
    <lineage>
        <taxon>Eukaryota</taxon>
        <taxon>Fungi</taxon>
        <taxon>Dikarya</taxon>
        <taxon>Basidiomycota</taxon>
        <taxon>Agaricomycotina</taxon>
        <taxon>Agaricomycetes</taxon>
        <taxon>Polyporales</taxon>
        <taxon>Laetiporus</taxon>
    </lineage>
</organism>